<feature type="chain" id="PRO_5047494475" evidence="1">
    <location>
        <begin position="20"/>
        <end position="505"/>
    </location>
</feature>
<name>A0ABU3GUU6_9SPHI</name>
<dbReference type="InterPro" id="IPR050491">
    <property type="entry name" value="AmpC-like"/>
</dbReference>
<reference evidence="5" key="1">
    <citation type="submission" date="2023-07" db="EMBL/GenBank/DDBJ databases">
        <title>Functional and genomic diversity of the sorghum phyllosphere microbiome.</title>
        <authorList>
            <person name="Shade A."/>
        </authorList>
    </citation>
    <scope>NUCLEOTIDE SEQUENCE [LARGE SCALE GENOMIC DNA]</scope>
    <source>
        <strain evidence="5">SORGH_AS_0422</strain>
    </source>
</reference>
<gene>
    <name evidence="4" type="ORF">QE417_002615</name>
</gene>
<dbReference type="InterPro" id="IPR001466">
    <property type="entry name" value="Beta-lactam-related"/>
</dbReference>
<dbReference type="SUPFAM" id="SSF56601">
    <property type="entry name" value="beta-lactamase/transpeptidase-like"/>
    <property type="match status" value="1"/>
</dbReference>
<protein>
    <submittedName>
        <fullName evidence="4">CubicO group peptidase (Beta-lactamase class C family)</fullName>
    </submittedName>
</protein>
<dbReference type="Pfam" id="PF00144">
    <property type="entry name" value="Beta-lactamase"/>
    <property type="match status" value="1"/>
</dbReference>
<dbReference type="PANTHER" id="PTHR46825:SF15">
    <property type="entry name" value="BETA-LACTAMASE-RELATED DOMAIN-CONTAINING PROTEIN"/>
    <property type="match status" value="1"/>
</dbReference>
<evidence type="ECO:0000313" key="5">
    <source>
        <dbReference type="Proteomes" id="UP001258315"/>
    </source>
</evidence>
<feature type="signal peptide" evidence="1">
    <location>
        <begin position="1"/>
        <end position="19"/>
    </location>
</feature>
<feature type="domain" description="Peptidase S12 Pab87-related C-terminal" evidence="3">
    <location>
        <begin position="408"/>
        <end position="500"/>
    </location>
</feature>
<dbReference type="EMBL" id="JAVLVU010000001">
    <property type="protein sequence ID" value="MDT3403543.1"/>
    <property type="molecule type" value="Genomic_DNA"/>
</dbReference>
<proteinExistence type="predicted"/>
<evidence type="ECO:0000259" key="3">
    <source>
        <dbReference type="Pfam" id="PF11954"/>
    </source>
</evidence>
<dbReference type="Pfam" id="PF11954">
    <property type="entry name" value="DUF3471"/>
    <property type="match status" value="1"/>
</dbReference>
<keyword evidence="5" id="KW-1185">Reference proteome</keyword>
<evidence type="ECO:0000259" key="2">
    <source>
        <dbReference type="Pfam" id="PF00144"/>
    </source>
</evidence>
<evidence type="ECO:0000313" key="4">
    <source>
        <dbReference type="EMBL" id="MDT3403543.1"/>
    </source>
</evidence>
<dbReference type="Gene3D" id="3.40.710.10">
    <property type="entry name" value="DD-peptidase/beta-lactamase superfamily"/>
    <property type="match status" value="1"/>
</dbReference>
<comment type="caution">
    <text evidence="4">The sequence shown here is derived from an EMBL/GenBank/DDBJ whole genome shotgun (WGS) entry which is preliminary data.</text>
</comment>
<dbReference type="Gene3D" id="2.40.128.600">
    <property type="match status" value="1"/>
</dbReference>
<accession>A0ABU3GUU6</accession>
<dbReference type="InterPro" id="IPR012338">
    <property type="entry name" value="Beta-lactam/transpept-like"/>
</dbReference>
<dbReference type="PANTHER" id="PTHR46825">
    <property type="entry name" value="D-ALANYL-D-ALANINE-CARBOXYPEPTIDASE/ENDOPEPTIDASE AMPH"/>
    <property type="match status" value="1"/>
</dbReference>
<feature type="domain" description="Beta-lactamase-related" evidence="2">
    <location>
        <begin position="33"/>
        <end position="356"/>
    </location>
</feature>
<dbReference type="RefSeq" id="WP_311950612.1">
    <property type="nucleotide sequence ID" value="NZ_JAVLVU010000001.1"/>
</dbReference>
<dbReference type="InterPro" id="IPR021860">
    <property type="entry name" value="Peptidase_S12_Pab87-rel_C"/>
</dbReference>
<evidence type="ECO:0000256" key="1">
    <source>
        <dbReference type="SAM" id="SignalP"/>
    </source>
</evidence>
<organism evidence="4 5">
    <name type="scientific">Mucilaginibacter terrae</name>
    <dbReference type="NCBI Taxonomy" id="1955052"/>
    <lineage>
        <taxon>Bacteria</taxon>
        <taxon>Pseudomonadati</taxon>
        <taxon>Bacteroidota</taxon>
        <taxon>Sphingobacteriia</taxon>
        <taxon>Sphingobacteriales</taxon>
        <taxon>Sphingobacteriaceae</taxon>
        <taxon>Mucilaginibacter</taxon>
    </lineage>
</organism>
<sequence length="505" mass="56461">MKKFLLLFAFCIVFDGVYAQNVNRNKFITDSLDNLINRSLTNWRVPGATVCIVKDGRIILRKGYGIKELGVATKVDENTLFMIGSNTKAFTATALAMLQAQGKLNLDDKVTKYIPEFKLDNKQVTDMVTLRDLLCHRIGFETFQGDFTYWTSDLSREQVMERMSHVKPMYPFRSRWGYTNAAFLTAGEAIERITKKPWEQYIKETILAPLGMSSTAVLSKDLATSFNKSAAHTMIDGRLAAIPYPQIDNLAPAGSMSSSANDMCKWLLALLANGKVGPKEVIPAAAIRATRQPQILVGGGEDGGFSAYGLGWFLQGYSGHRVVMHTGGVNGFVSSVTLVPDQNLGIVILTNTDQNNLIETLNLDIIDAYLKQPFRNHGNTELTETKARQQRTLQREKAWRDSTLLNLRPALSINDYTGKYNNDLYGNITISKGEGVNDLEIRFEHHPKLFAKLQPLGGNRFFATFSDAEFGRAVFPFTVQGNKVISLQVKVADFIEYTPYEFKKK</sequence>
<keyword evidence="1" id="KW-0732">Signal</keyword>
<dbReference type="Proteomes" id="UP001258315">
    <property type="component" value="Unassembled WGS sequence"/>
</dbReference>